<evidence type="ECO:0000256" key="1">
    <source>
        <dbReference type="SAM" id="SignalP"/>
    </source>
</evidence>
<organism evidence="2 3">
    <name type="scientific">Dyella lutea</name>
    <dbReference type="NCBI Taxonomy" id="2950441"/>
    <lineage>
        <taxon>Bacteria</taxon>
        <taxon>Pseudomonadati</taxon>
        <taxon>Pseudomonadota</taxon>
        <taxon>Gammaproteobacteria</taxon>
        <taxon>Lysobacterales</taxon>
        <taxon>Rhodanobacteraceae</taxon>
        <taxon>Dyella</taxon>
    </lineage>
</organism>
<reference evidence="2 3" key="1">
    <citation type="submission" date="2022-06" db="EMBL/GenBank/DDBJ databases">
        <title>Dyella sp. Sa strain:Sa Genome sequencing.</title>
        <authorList>
            <person name="Park S."/>
        </authorList>
    </citation>
    <scope>NUCLEOTIDE SEQUENCE [LARGE SCALE GENOMIC DNA]</scope>
    <source>
        <strain evidence="2 3">Sa</strain>
    </source>
</reference>
<evidence type="ECO:0000313" key="3">
    <source>
        <dbReference type="Proteomes" id="UP001204615"/>
    </source>
</evidence>
<keyword evidence="1" id="KW-0732">Signal</keyword>
<proteinExistence type="predicted"/>
<dbReference type="RefSeq" id="WP_253565591.1">
    <property type="nucleotide sequence ID" value="NZ_JAMZEK010000001.1"/>
</dbReference>
<sequence>MRTATILPVLALATSTGATAQSAPVRTPLRPISECIRVDQINEWHIVDDRTATVRTGPKRYVVGLQARCPRLGQPPAGLIFHPNRSNLALGVYRICGEAGETVSSYHQSRCAIQSVRIVDKAEFDQLSAKARRSGSAADQPTSKP</sequence>
<feature type="chain" id="PRO_5045763628" evidence="1">
    <location>
        <begin position="21"/>
        <end position="145"/>
    </location>
</feature>
<comment type="caution">
    <text evidence="2">The sequence shown here is derived from an EMBL/GenBank/DDBJ whole genome shotgun (WGS) entry which is preliminary data.</text>
</comment>
<dbReference type="Pfam" id="PF20101">
    <property type="entry name" value="DUF6491"/>
    <property type="match status" value="1"/>
</dbReference>
<accession>A0ABT1F8T0</accession>
<dbReference type="EMBL" id="JAMZEK010000001">
    <property type="protein sequence ID" value="MCP1373776.1"/>
    <property type="molecule type" value="Genomic_DNA"/>
</dbReference>
<dbReference type="Proteomes" id="UP001204615">
    <property type="component" value="Unassembled WGS sequence"/>
</dbReference>
<evidence type="ECO:0000313" key="2">
    <source>
        <dbReference type="EMBL" id="MCP1373776.1"/>
    </source>
</evidence>
<protein>
    <submittedName>
        <fullName evidence="2">DUF6491 family protein</fullName>
    </submittedName>
</protein>
<gene>
    <name evidence="2" type="ORF">NC595_06855</name>
</gene>
<keyword evidence="3" id="KW-1185">Reference proteome</keyword>
<dbReference type="InterPro" id="IPR045500">
    <property type="entry name" value="DUF6491"/>
</dbReference>
<name>A0ABT1F8T0_9GAMM</name>
<feature type="signal peptide" evidence="1">
    <location>
        <begin position="1"/>
        <end position="20"/>
    </location>
</feature>